<evidence type="ECO:0000313" key="5">
    <source>
        <dbReference type="EMBL" id="KAG2501449.1"/>
    </source>
</evidence>
<dbReference type="Proteomes" id="UP000612055">
    <property type="component" value="Unassembled WGS sequence"/>
</dbReference>
<evidence type="ECO:0000313" key="6">
    <source>
        <dbReference type="Proteomes" id="UP000612055"/>
    </source>
</evidence>
<feature type="domain" description="FAD-binding" evidence="4">
    <location>
        <begin position="373"/>
        <end position="438"/>
    </location>
</feature>
<gene>
    <name evidence="5" type="ORF">HYH03_001230</name>
</gene>
<feature type="domain" description="FAD-binding" evidence="4">
    <location>
        <begin position="41"/>
        <end position="229"/>
    </location>
</feature>
<dbReference type="Gene3D" id="3.50.50.60">
    <property type="entry name" value="FAD/NAD(P)-binding domain"/>
    <property type="match status" value="1"/>
</dbReference>
<dbReference type="InterPro" id="IPR036188">
    <property type="entry name" value="FAD/NAD-bd_sf"/>
</dbReference>
<accession>A0A835YGQ1</accession>
<dbReference type="PRINTS" id="PR00420">
    <property type="entry name" value="RNGMNOXGNASE"/>
</dbReference>
<dbReference type="PANTHER" id="PTHR13789:SF309">
    <property type="entry name" value="PUTATIVE (AFU_ORTHOLOGUE AFUA_6G14510)-RELATED"/>
    <property type="match status" value="1"/>
</dbReference>
<protein>
    <recommendedName>
        <fullName evidence="4">FAD-binding domain-containing protein</fullName>
    </recommendedName>
</protein>
<feature type="compositionally biased region" description="Low complexity" evidence="3">
    <location>
        <begin position="502"/>
        <end position="517"/>
    </location>
</feature>
<dbReference type="OrthoDB" id="16820at2759"/>
<keyword evidence="6" id="KW-1185">Reference proteome</keyword>
<dbReference type="GO" id="GO:0004497">
    <property type="term" value="F:monooxygenase activity"/>
    <property type="evidence" value="ECO:0007669"/>
    <property type="project" value="UniProtKB-KW"/>
</dbReference>
<feature type="region of interest" description="Disordered" evidence="3">
    <location>
        <begin position="496"/>
        <end position="517"/>
    </location>
</feature>
<evidence type="ECO:0000259" key="4">
    <source>
        <dbReference type="Pfam" id="PF01494"/>
    </source>
</evidence>
<name>A0A835YGQ1_9CHLO</name>
<dbReference type="GO" id="GO:0071949">
    <property type="term" value="F:FAD binding"/>
    <property type="evidence" value="ECO:0007669"/>
    <property type="project" value="InterPro"/>
</dbReference>
<evidence type="ECO:0000256" key="1">
    <source>
        <dbReference type="ARBA" id="ARBA00023002"/>
    </source>
</evidence>
<organism evidence="5 6">
    <name type="scientific">Edaphochlamys debaryana</name>
    <dbReference type="NCBI Taxonomy" id="47281"/>
    <lineage>
        <taxon>Eukaryota</taxon>
        <taxon>Viridiplantae</taxon>
        <taxon>Chlorophyta</taxon>
        <taxon>core chlorophytes</taxon>
        <taxon>Chlorophyceae</taxon>
        <taxon>CS clade</taxon>
        <taxon>Chlamydomonadales</taxon>
        <taxon>Chlamydomonadales incertae sedis</taxon>
        <taxon>Edaphochlamys</taxon>
    </lineage>
</organism>
<sequence>MNLSAANTAAAPRASASAASRHVAASATQPAASTNGAPEHVDVAIVGGGPAGLLAAKGIQQALPRKTVRVLEAASGYWPQGAGVLIDVNGWRALHAVDDDLAEKMRARGFLFGVTRLYDWAGKSKESQYVSGAWNHEENLRVHGHTSVMVHGHTSVMVHWGDIRQTLYEALPPGTVAFNSRTVGVTPGRAGGEPATLQLQDAKTGEAHALTAGLVVACDGYFSRVKRQLWNGEGLPAFHDKLIWRAVVEYGSPEDVPPLLVESGGDPLLWLGDGFPPDRSSTAYAVVPGKRYVWTCIASTSFLKEKGMGWATRDAGDAGIHQTGTSGACPKERCLAVFADYPPELRDLIARTDPRAVSEHGYYMHDYDKLQGAPDWVRGNVVLIGDAAHTAPPDGMGLNMAWEDAAVLAATLQARGVTTEALQAYAEARLPRVLDVWQRPPGVANPPRRRAAVAAASFVPLAGAAASGRSMPPPPPAAAEPIVGVPEVTEPVVVASAGPDNAPKAATAAAPATAAPA</sequence>
<evidence type="ECO:0000256" key="3">
    <source>
        <dbReference type="SAM" id="MobiDB-lite"/>
    </source>
</evidence>
<dbReference type="AlphaFoldDB" id="A0A835YGQ1"/>
<proteinExistence type="predicted"/>
<dbReference type="EMBL" id="JAEHOE010000002">
    <property type="protein sequence ID" value="KAG2501449.1"/>
    <property type="molecule type" value="Genomic_DNA"/>
</dbReference>
<dbReference type="Pfam" id="PF01494">
    <property type="entry name" value="FAD_binding_3"/>
    <property type="match status" value="2"/>
</dbReference>
<keyword evidence="1" id="KW-0560">Oxidoreductase</keyword>
<dbReference type="InterPro" id="IPR002938">
    <property type="entry name" value="FAD-bd"/>
</dbReference>
<evidence type="ECO:0000256" key="2">
    <source>
        <dbReference type="ARBA" id="ARBA00023033"/>
    </source>
</evidence>
<dbReference type="SUPFAM" id="SSF51905">
    <property type="entry name" value="FAD/NAD(P)-binding domain"/>
    <property type="match status" value="1"/>
</dbReference>
<comment type="caution">
    <text evidence="5">The sequence shown here is derived from an EMBL/GenBank/DDBJ whole genome shotgun (WGS) entry which is preliminary data.</text>
</comment>
<reference evidence="5" key="1">
    <citation type="journal article" date="2020" name="bioRxiv">
        <title>Comparative genomics of Chlamydomonas.</title>
        <authorList>
            <person name="Craig R.J."/>
            <person name="Hasan A.R."/>
            <person name="Ness R.W."/>
            <person name="Keightley P.D."/>
        </authorList>
    </citation>
    <scope>NUCLEOTIDE SEQUENCE</scope>
    <source>
        <strain evidence="5">CCAP 11/70</strain>
    </source>
</reference>
<dbReference type="PANTHER" id="PTHR13789">
    <property type="entry name" value="MONOOXYGENASE"/>
    <property type="match status" value="1"/>
</dbReference>
<dbReference type="InterPro" id="IPR050493">
    <property type="entry name" value="FAD-dep_Monooxygenase_BioMet"/>
</dbReference>
<keyword evidence="2" id="KW-0503">Monooxygenase</keyword>